<sequence length="646" mass="74448">MCAFISQAEGNSNNHKANLPLNKLFYRIIFLGPAEVNSNENFEEINESLRECPDFQSQVVMLIRQLQPNWLEVVEKYKALCADLRNVLQEIFPGCTVNPFGSTITGLGFKTSDVDIYVNVPKLDRTDNSNGLQYSHATACVNKSKKLLRKYGRLFWNVQAIPRAKTPIIRCVHWPTNTSCDFNFKNMLGVYNSSLISYYMSLDEKLKSVMIIIKYWAKVHDLSGGSGKFSNYALILLLIFYLQHKPYELPSVVSLQDPENCLNPQEGWNGEFTKLENFVSEPLRNQTISEILLGFFDFYVNFDYTLNIICPYLGKVVPKTDFLKPEELPNDFERYKANIVDKPQLKVDSNVCVQDPFEHNHNVSSSVPAKLLEEFVGLCKLGSEIFKDQSDEALYLYRLFTDEIESLDYKKYVWDGDAEFKFKISMGNHLVYLNREVSSNEDVSSDLKQKQSEMRKAWFNLVNKFTEMILTNILKFNVNVEKDYPDSKSQRLNGQNDVHDTDVMNSVSFHCTGVYNLWDARKSISKDINVEESLALIDKQTNITNYICDVLYKGLTLKEVIIELKINLHAKLNPTEMIFHVTKINSKKGYFKSFAAFFVKNIPSWFERYISDLDKSVMQPETENVESKEQEDVLSNKSCEESETTT</sequence>
<dbReference type="SUPFAM" id="SSF81631">
    <property type="entry name" value="PAP/OAS1 substrate-binding domain"/>
    <property type="match status" value="1"/>
</dbReference>
<dbReference type="GO" id="GO:0031123">
    <property type="term" value="P:RNA 3'-end processing"/>
    <property type="evidence" value="ECO:0007669"/>
    <property type="project" value="TreeGrafter"/>
</dbReference>
<dbReference type="GO" id="GO:1990817">
    <property type="term" value="F:poly(A) RNA polymerase activity"/>
    <property type="evidence" value="ECO:0007669"/>
    <property type="project" value="UniProtKB-ARBA"/>
</dbReference>
<dbReference type="InterPro" id="IPR002058">
    <property type="entry name" value="PAP_assoc"/>
</dbReference>
<dbReference type="AlphaFoldDB" id="A0A8K0GF17"/>
<feature type="domain" description="Poly(A) RNA polymerase mitochondrial-like central palm" evidence="8">
    <location>
        <begin position="57"/>
        <end position="200"/>
    </location>
</feature>
<comment type="caution">
    <text evidence="9">The sequence shown here is derived from an EMBL/GenBank/DDBJ whole genome shotgun (WGS) entry which is preliminary data.</text>
</comment>
<keyword evidence="4" id="KW-0479">Metal-binding</keyword>
<keyword evidence="3" id="KW-0808">Transferase</keyword>
<keyword evidence="5" id="KW-0460">Magnesium</keyword>
<evidence type="ECO:0000256" key="4">
    <source>
        <dbReference type="ARBA" id="ARBA00022723"/>
    </source>
</evidence>
<protein>
    <submittedName>
        <fullName evidence="9">Uncharacterized protein</fullName>
    </submittedName>
</protein>
<reference evidence="9" key="1">
    <citation type="submission" date="2019-08" db="EMBL/GenBank/DDBJ databases">
        <title>The genome of the North American firefly Photinus pyralis.</title>
        <authorList>
            <consortium name="Photinus pyralis genome working group"/>
            <person name="Fallon T.R."/>
            <person name="Sander Lower S.E."/>
            <person name="Weng J.-K."/>
        </authorList>
    </citation>
    <scope>NUCLEOTIDE SEQUENCE</scope>
    <source>
        <strain evidence="9">TRF0915ILg1</strain>
        <tissue evidence="9">Whole body</tissue>
    </source>
</reference>
<dbReference type="InterPro" id="IPR054708">
    <property type="entry name" value="MTPAP-like_central"/>
</dbReference>
<dbReference type="Gene3D" id="1.10.1410.10">
    <property type="match status" value="1"/>
</dbReference>
<evidence type="ECO:0000259" key="8">
    <source>
        <dbReference type="Pfam" id="PF22600"/>
    </source>
</evidence>
<accession>A0A8K0GF17</accession>
<gene>
    <name evidence="9" type="ORF">ILUMI_08878</name>
</gene>
<dbReference type="Proteomes" id="UP000801492">
    <property type="component" value="Unassembled WGS sequence"/>
</dbReference>
<evidence type="ECO:0000256" key="1">
    <source>
        <dbReference type="ARBA" id="ARBA00001936"/>
    </source>
</evidence>
<dbReference type="SUPFAM" id="SSF81301">
    <property type="entry name" value="Nucleotidyltransferase"/>
    <property type="match status" value="1"/>
</dbReference>
<dbReference type="OrthoDB" id="407432at2759"/>
<evidence type="ECO:0000256" key="5">
    <source>
        <dbReference type="ARBA" id="ARBA00022842"/>
    </source>
</evidence>
<proteinExistence type="predicted"/>
<comment type="cofactor">
    <cofactor evidence="2">
        <name>Mg(2+)</name>
        <dbReference type="ChEBI" id="CHEBI:18420"/>
    </cofactor>
</comment>
<feature type="region of interest" description="Disordered" evidence="6">
    <location>
        <begin position="620"/>
        <end position="646"/>
    </location>
</feature>
<evidence type="ECO:0000259" key="7">
    <source>
        <dbReference type="Pfam" id="PF03828"/>
    </source>
</evidence>
<dbReference type="Pfam" id="PF22600">
    <property type="entry name" value="MTPAP-like_central"/>
    <property type="match status" value="1"/>
</dbReference>
<comment type="cofactor">
    <cofactor evidence="1">
        <name>Mn(2+)</name>
        <dbReference type="ChEBI" id="CHEBI:29035"/>
    </cofactor>
</comment>
<evidence type="ECO:0000256" key="3">
    <source>
        <dbReference type="ARBA" id="ARBA00022679"/>
    </source>
</evidence>
<dbReference type="Pfam" id="PF03828">
    <property type="entry name" value="PAP_assoc"/>
    <property type="match status" value="1"/>
</dbReference>
<evidence type="ECO:0000313" key="10">
    <source>
        <dbReference type="Proteomes" id="UP000801492"/>
    </source>
</evidence>
<evidence type="ECO:0000256" key="2">
    <source>
        <dbReference type="ARBA" id="ARBA00001946"/>
    </source>
</evidence>
<organism evidence="9 10">
    <name type="scientific">Ignelater luminosus</name>
    <name type="common">Cucubano</name>
    <name type="synonym">Pyrophorus luminosus</name>
    <dbReference type="NCBI Taxonomy" id="2038154"/>
    <lineage>
        <taxon>Eukaryota</taxon>
        <taxon>Metazoa</taxon>
        <taxon>Ecdysozoa</taxon>
        <taxon>Arthropoda</taxon>
        <taxon>Hexapoda</taxon>
        <taxon>Insecta</taxon>
        <taxon>Pterygota</taxon>
        <taxon>Neoptera</taxon>
        <taxon>Endopterygota</taxon>
        <taxon>Coleoptera</taxon>
        <taxon>Polyphaga</taxon>
        <taxon>Elateriformia</taxon>
        <taxon>Elateroidea</taxon>
        <taxon>Elateridae</taxon>
        <taxon>Agrypninae</taxon>
        <taxon>Pyrophorini</taxon>
        <taxon>Ignelater</taxon>
    </lineage>
</organism>
<name>A0A8K0GF17_IGNLU</name>
<keyword evidence="10" id="KW-1185">Reference proteome</keyword>
<feature type="domain" description="PAP-associated" evidence="7">
    <location>
        <begin position="288"/>
        <end position="361"/>
    </location>
</feature>
<dbReference type="PANTHER" id="PTHR12271:SF66">
    <property type="entry name" value="TERMINAL URIDYLYLTRANSFERASE TAILOR"/>
    <property type="match status" value="1"/>
</dbReference>
<evidence type="ECO:0000313" key="9">
    <source>
        <dbReference type="EMBL" id="KAF2897299.1"/>
    </source>
</evidence>
<dbReference type="PANTHER" id="PTHR12271">
    <property type="entry name" value="POLY A POLYMERASE CID PAP -RELATED"/>
    <property type="match status" value="1"/>
</dbReference>
<dbReference type="GO" id="GO:0050265">
    <property type="term" value="F:RNA uridylyltransferase activity"/>
    <property type="evidence" value="ECO:0007669"/>
    <property type="project" value="TreeGrafter"/>
</dbReference>
<dbReference type="CDD" id="cd05402">
    <property type="entry name" value="NT_PAP_TUTase"/>
    <property type="match status" value="1"/>
</dbReference>
<dbReference type="EMBL" id="VTPC01004322">
    <property type="protein sequence ID" value="KAF2897299.1"/>
    <property type="molecule type" value="Genomic_DNA"/>
</dbReference>
<dbReference type="InterPro" id="IPR043519">
    <property type="entry name" value="NT_sf"/>
</dbReference>
<dbReference type="Gene3D" id="3.30.460.10">
    <property type="entry name" value="Beta Polymerase, domain 2"/>
    <property type="match status" value="1"/>
</dbReference>
<evidence type="ECO:0000256" key="6">
    <source>
        <dbReference type="SAM" id="MobiDB-lite"/>
    </source>
</evidence>
<dbReference type="GO" id="GO:0046872">
    <property type="term" value="F:metal ion binding"/>
    <property type="evidence" value="ECO:0007669"/>
    <property type="project" value="UniProtKB-KW"/>
</dbReference>